<keyword evidence="2" id="KW-1185">Reference proteome</keyword>
<accession>A0AAV5L0H7</accession>
<reference evidence="1 2" key="1">
    <citation type="journal article" date="2021" name="Commun. Biol.">
        <title>The genome of Shorea leprosula (Dipterocarpaceae) highlights the ecological relevance of drought in aseasonal tropical rainforests.</title>
        <authorList>
            <person name="Ng K.K.S."/>
            <person name="Kobayashi M.J."/>
            <person name="Fawcett J.A."/>
            <person name="Hatakeyama M."/>
            <person name="Paape T."/>
            <person name="Ng C.H."/>
            <person name="Ang C.C."/>
            <person name="Tnah L.H."/>
            <person name="Lee C.T."/>
            <person name="Nishiyama T."/>
            <person name="Sese J."/>
            <person name="O'Brien M.J."/>
            <person name="Copetti D."/>
            <person name="Mohd Noor M.I."/>
            <person name="Ong R.C."/>
            <person name="Putra M."/>
            <person name="Sireger I.Z."/>
            <person name="Indrioko S."/>
            <person name="Kosugi Y."/>
            <person name="Izuno A."/>
            <person name="Isagi Y."/>
            <person name="Lee S.L."/>
            <person name="Shimizu K.K."/>
        </authorList>
    </citation>
    <scope>NUCLEOTIDE SEQUENCE [LARGE SCALE GENOMIC DNA]</scope>
    <source>
        <strain evidence="1">214</strain>
    </source>
</reference>
<organism evidence="1 2">
    <name type="scientific">Rubroshorea leprosula</name>
    <dbReference type="NCBI Taxonomy" id="152421"/>
    <lineage>
        <taxon>Eukaryota</taxon>
        <taxon>Viridiplantae</taxon>
        <taxon>Streptophyta</taxon>
        <taxon>Embryophyta</taxon>
        <taxon>Tracheophyta</taxon>
        <taxon>Spermatophyta</taxon>
        <taxon>Magnoliopsida</taxon>
        <taxon>eudicotyledons</taxon>
        <taxon>Gunneridae</taxon>
        <taxon>Pentapetalae</taxon>
        <taxon>rosids</taxon>
        <taxon>malvids</taxon>
        <taxon>Malvales</taxon>
        <taxon>Dipterocarpaceae</taxon>
        <taxon>Rubroshorea</taxon>
    </lineage>
</organism>
<gene>
    <name evidence="1" type="ORF">SLEP1_g39537</name>
</gene>
<name>A0AAV5L0H7_9ROSI</name>
<evidence type="ECO:0000313" key="2">
    <source>
        <dbReference type="Proteomes" id="UP001054252"/>
    </source>
</evidence>
<proteinExistence type="predicted"/>
<dbReference type="Proteomes" id="UP001054252">
    <property type="component" value="Unassembled WGS sequence"/>
</dbReference>
<dbReference type="AlphaFoldDB" id="A0AAV5L0H7"/>
<evidence type="ECO:0000313" key="1">
    <source>
        <dbReference type="EMBL" id="GKV30758.1"/>
    </source>
</evidence>
<comment type="caution">
    <text evidence="1">The sequence shown here is derived from an EMBL/GenBank/DDBJ whole genome shotgun (WGS) entry which is preliminary data.</text>
</comment>
<dbReference type="EMBL" id="BPVZ01000088">
    <property type="protein sequence ID" value="GKV30758.1"/>
    <property type="molecule type" value="Genomic_DNA"/>
</dbReference>
<protein>
    <submittedName>
        <fullName evidence="1">Uncharacterized protein</fullName>
    </submittedName>
</protein>
<sequence>MLKQRKECCDQQQVAETLIISSLSLSSGSLMIYLILHLPLPPDCSSLLCLPIAPLYPSSICRTSHQIPSLTFPASSSADCTSLSIFSICRLLHLFSLSPILHLPFSDSAC</sequence>